<evidence type="ECO:0000313" key="3">
    <source>
        <dbReference type="EMBL" id="CAF0953295.1"/>
    </source>
</evidence>
<feature type="domain" description="Phosphatidylinositol-specific phospholipase C X" evidence="1">
    <location>
        <begin position="19"/>
        <end position="186"/>
    </location>
</feature>
<dbReference type="Proteomes" id="UP000677228">
    <property type="component" value="Unassembled WGS sequence"/>
</dbReference>
<dbReference type="InterPro" id="IPR042158">
    <property type="entry name" value="PLCXD1/2/3"/>
</dbReference>
<dbReference type="Proteomes" id="UP000681722">
    <property type="component" value="Unassembled WGS sequence"/>
</dbReference>
<dbReference type="InterPro" id="IPR000909">
    <property type="entry name" value="PLipase_C_PInositol-sp_X_dom"/>
</dbReference>
<dbReference type="Gene3D" id="3.20.20.190">
    <property type="entry name" value="Phosphatidylinositol (PI) phosphodiesterase"/>
    <property type="match status" value="1"/>
</dbReference>
<dbReference type="EMBL" id="CAJOBC010001127">
    <property type="protein sequence ID" value="CAF3657595.1"/>
    <property type="molecule type" value="Genomic_DNA"/>
</dbReference>
<proteinExistence type="predicted"/>
<dbReference type="OrthoDB" id="1046782at2759"/>
<dbReference type="SUPFAM" id="SSF51695">
    <property type="entry name" value="PLC-like phosphodiesterases"/>
    <property type="match status" value="1"/>
</dbReference>
<name>A0A813XU90_9BILA</name>
<dbReference type="Proteomes" id="UP000682733">
    <property type="component" value="Unassembled WGS sequence"/>
</dbReference>
<gene>
    <name evidence="2" type="ORF">GPM918_LOCUS7061</name>
    <name evidence="3" type="ORF">OVA965_LOCUS12253</name>
    <name evidence="4" type="ORF">SRO942_LOCUS7061</name>
    <name evidence="5" type="ORF">TMI583_LOCUS12257</name>
</gene>
<dbReference type="PANTHER" id="PTHR13593:SF113">
    <property type="entry name" value="SI:DKEY-266F7.9"/>
    <property type="match status" value="1"/>
</dbReference>
<protein>
    <recommendedName>
        <fullName evidence="1">Phosphatidylinositol-specific phospholipase C X domain-containing protein</fullName>
    </recommendedName>
</protein>
<dbReference type="PROSITE" id="PS50007">
    <property type="entry name" value="PIPLC_X_DOMAIN"/>
    <property type="match status" value="1"/>
</dbReference>
<dbReference type="InterPro" id="IPR017946">
    <property type="entry name" value="PLC-like_Pdiesterase_TIM-brl"/>
</dbReference>
<dbReference type="EMBL" id="CAJNOQ010001127">
    <property type="protein sequence ID" value="CAF0870263.1"/>
    <property type="molecule type" value="Genomic_DNA"/>
</dbReference>
<evidence type="ECO:0000313" key="6">
    <source>
        <dbReference type="Proteomes" id="UP000663829"/>
    </source>
</evidence>
<dbReference type="GO" id="GO:0008081">
    <property type="term" value="F:phosphoric diester hydrolase activity"/>
    <property type="evidence" value="ECO:0007669"/>
    <property type="project" value="InterPro"/>
</dbReference>
<comment type="caution">
    <text evidence="2">The sequence shown here is derived from an EMBL/GenBank/DDBJ whole genome shotgun (WGS) entry which is preliminary data.</text>
</comment>
<dbReference type="Proteomes" id="UP000663829">
    <property type="component" value="Unassembled WGS sequence"/>
</dbReference>
<organism evidence="2 6">
    <name type="scientific">Didymodactylos carnosus</name>
    <dbReference type="NCBI Taxonomy" id="1234261"/>
    <lineage>
        <taxon>Eukaryota</taxon>
        <taxon>Metazoa</taxon>
        <taxon>Spiralia</taxon>
        <taxon>Gnathifera</taxon>
        <taxon>Rotifera</taxon>
        <taxon>Eurotatoria</taxon>
        <taxon>Bdelloidea</taxon>
        <taxon>Philodinida</taxon>
        <taxon>Philodinidae</taxon>
        <taxon>Didymodactylos</taxon>
    </lineage>
</organism>
<dbReference type="EMBL" id="CAJNOK010004885">
    <property type="protein sequence ID" value="CAF0953295.1"/>
    <property type="molecule type" value="Genomic_DNA"/>
</dbReference>
<dbReference type="SMART" id="SM00148">
    <property type="entry name" value="PLCXc"/>
    <property type="match status" value="1"/>
</dbReference>
<accession>A0A813XU90</accession>
<evidence type="ECO:0000259" key="1">
    <source>
        <dbReference type="SMART" id="SM00148"/>
    </source>
</evidence>
<reference evidence="2" key="1">
    <citation type="submission" date="2021-02" db="EMBL/GenBank/DDBJ databases">
        <authorList>
            <person name="Nowell W R."/>
        </authorList>
    </citation>
    <scope>NUCLEOTIDE SEQUENCE</scope>
</reference>
<dbReference type="PANTHER" id="PTHR13593">
    <property type="match status" value="1"/>
</dbReference>
<dbReference type="InterPro" id="IPR051057">
    <property type="entry name" value="PI-PLC_domain"/>
</dbReference>
<evidence type="ECO:0000313" key="5">
    <source>
        <dbReference type="EMBL" id="CAF3726878.1"/>
    </source>
</evidence>
<sequence>MEALAVNSRTEWMKNLPEHLHTEPISKIAIPGSHDSFSYYLTSSAGPNLTPALRRLSYILPSFIRNWSKTQQWTFTEQLMNGIRYFDLRVCLKNDQFYFVHGLLGDTVIHGLNEIKEFLDKYDKEIVLLDFNHFYSFDENFMCHEQFLTIIHQIFGKKLCTTIKLINECTFNHLWENKQQVILLYELHPDQQCQKHMDRVGHFFQICDSPWPNTANIDQLFIYLDKAMQKPRSSACINVVQGLVTPDGAMIRRSLFNSLESVARIVNQRLCEWIKQRKRDPSNVNGVNIVICDFVNLYDFSDIVIQLNYKNENINII</sequence>
<dbReference type="GO" id="GO:0006629">
    <property type="term" value="P:lipid metabolic process"/>
    <property type="evidence" value="ECO:0007669"/>
    <property type="project" value="InterPro"/>
</dbReference>
<dbReference type="CDD" id="cd08616">
    <property type="entry name" value="PI-PLCXD1c"/>
    <property type="match status" value="1"/>
</dbReference>
<keyword evidence="6" id="KW-1185">Reference proteome</keyword>
<dbReference type="Pfam" id="PF00388">
    <property type="entry name" value="PI-PLC-X"/>
    <property type="match status" value="1"/>
</dbReference>
<evidence type="ECO:0000313" key="2">
    <source>
        <dbReference type="EMBL" id="CAF0870263.1"/>
    </source>
</evidence>
<evidence type="ECO:0000313" key="4">
    <source>
        <dbReference type="EMBL" id="CAF3657595.1"/>
    </source>
</evidence>
<dbReference type="AlphaFoldDB" id="A0A813XU90"/>
<dbReference type="EMBL" id="CAJOBA010004890">
    <property type="protein sequence ID" value="CAF3726878.1"/>
    <property type="molecule type" value="Genomic_DNA"/>
</dbReference>